<organism evidence="2 3">
    <name type="scientific">Sanguibacter inulinus</name>
    <dbReference type="NCBI Taxonomy" id="60922"/>
    <lineage>
        <taxon>Bacteria</taxon>
        <taxon>Bacillati</taxon>
        <taxon>Actinomycetota</taxon>
        <taxon>Actinomycetes</taxon>
        <taxon>Micrococcales</taxon>
        <taxon>Sanguibacteraceae</taxon>
        <taxon>Sanguibacter</taxon>
    </lineage>
</organism>
<dbReference type="RefSeq" id="WP_179911961.1">
    <property type="nucleotide sequence ID" value="NZ_JACBYE010000001.1"/>
</dbReference>
<keyword evidence="3" id="KW-1185">Reference proteome</keyword>
<evidence type="ECO:0000313" key="2">
    <source>
        <dbReference type="EMBL" id="NYS91945.1"/>
    </source>
</evidence>
<accession>A0A853EMU1</accession>
<dbReference type="InterPro" id="IPR018647">
    <property type="entry name" value="SLFN_3-like_DNA/RNA_helicase"/>
</dbReference>
<dbReference type="SUPFAM" id="SSF52540">
    <property type="entry name" value="P-loop containing nucleoside triphosphate hydrolases"/>
    <property type="match status" value="2"/>
</dbReference>
<dbReference type="EMBL" id="JACBYE010000001">
    <property type="protein sequence ID" value="NYS91945.1"/>
    <property type="molecule type" value="Genomic_DNA"/>
</dbReference>
<dbReference type="Proteomes" id="UP000561011">
    <property type="component" value="Unassembled WGS sequence"/>
</dbReference>
<dbReference type="CDD" id="cd10439">
    <property type="entry name" value="GIY-YIG_COG3410"/>
    <property type="match status" value="1"/>
</dbReference>
<dbReference type="InterPro" id="IPR000305">
    <property type="entry name" value="GIY-YIG_endonuc"/>
</dbReference>
<dbReference type="PROSITE" id="PS50164">
    <property type="entry name" value="GIY_YIG"/>
    <property type="match status" value="1"/>
</dbReference>
<reference evidence="2 3" key="1">
    <citation type="submission" date="2020-07" db="EMBL/GenBank/DDBJ databases">
        <title>MOT database genomes.</title>
        <authorList>
            <person name="Joseph S."/>
            <person name="Aduse-Opoku J."/>
            <person name="Hashim A."/>
            <person name="Wade W."/>
            <person name="Curtis M."/>
        </authorList>
    </citation>
    <scope>NUCLEOTIDE SEQUENCE [LARGE SCALE GENOMIC DNA]</scope>
    <source>
        <strain evidence="2 3">DSM 100099</strain>
    </source>
</reference>
<dbReference type="Gene3D" id="3.40.50.300">
    <property type="entry name" value="P-loop containing nucleotide triphosphate hydrolases"/>
    <property type="match status" value="1"/>
</dbReference>
<proteinExistence type="predicted"/>
<dbReference type="Pfam" id="PF09848">
    <property type="entry name" value="SLFN-g3_helicase"/>
    <property type="match status" value="1"/>
</dbReference>
<evidence type="ECO:0000313" key="3">
    <source>
        <dbReference type="Proteomes" id="UP000561011"/>
    </source>
</evidence>
<evidence type="ECO:0000259" key="1">
    <source>
        <dbReference type="PROSITE" id="PS50164"/>
    </source>
</evidence>
<protein>
    <submittedName>
        <fullName evidence="2">DUF2075 domain-containing protein</fullName>
    </submittedName>
</protein>
<comment type="caution">
    <text evidence="2">The sequence shown here is derived from an EMBL/GenBank/DDBJ whole genome shotgun (WGS) entry which is preliminary data.</text>
</comment>
<gene>
    <name evidence="2" type="ORF">HZZ10_00120</name>
</gene>
<name>A0A853EMU1_9MICO</name>
<dbReference type="InterPro" id="IPR027417">
    <property type="entry name" value="P-loop_NTPase"/>
</dbReference>
<feature type="domain" description="GIY-YIG" evidence="1">
    <location>
        <begin position="31"/>
        <end position="107"/>
    </location>
</feature>
<sequence length="572" mass="64328">MTLSERPRVTRLSFDAATVRDWRDPDGRHHDWPVVYMITDSQKVYVGETTRARHRLRQHLDHPSKAGLREVRVVIDEEFNKSACLDLESRLIALFHADGAYAPLNRNDGQQDSGYFERTTRYQPLFDKVFDRLRTEGVFRRSVDEIENLNLFKLSPYKALNDEQLVAVDGIVEGLLEDLTEGRESASVVRGGPGTGKTVVAIFLLKLLRDIQDSGSGVDPSDDGRFSDFFLDGNRELLDGLRIGFVVPQQSLRKTITSVFRRTPGLKGVTVLSPYTVAASPGTWDLLVVDEAHRLTHRGAGPTRGAFSQRNRDLFGEMSEGRTAVDWISAKSTHQIYLVDGEQTVRPADVSRTVVDGLVARASADHRFYELESQMRVSAGQGYLGFARALLTDSPAPARVPTSYDLRFFDHLGDMKSQILERESEVGLSRLVAGYAWRWTSKGDVSVDAPHDISEDGVELRWNRTDTDWISSQGSIDEVGSVHTVQGYDLNYAGVIIGPDIVWDEDHGGVRAVRESHFDREVRSVRDEHELLEYIRNAYYVLLTRGMKGTYVYVCDPALRERARAAISAEHQ</sequence>
<dbReference type="AlphaFoldDB" id="A0A853EMU1"/>